<evidence type="ECO:0000313" key="12">
    <source>
        <dbReference type="EMBL" id="NLV15074.1"/>
    </source>
</evidence>
<evidence type="ECO:0000256" key="3">
    <source>
        <dbReference type="ARBA" id="ARBA00022630"/>
    </source>
</evidence>
<evidence type="ECO:0000256" key="9">
    <source>
        <dbReference type="RuleBase" id="RU003691"/>
    </source>
</evidence>
<feature type="domain" description="FAD/NAD(P)-binding" evidence="11">
    <location>
        <begin position="3"/>
        <end position="325"/>
    </location>
</feature>
<dbReference type="Proteomes" id="UP000641625">
    <property type="component" value="Unassembled WGS sequence"/>
</dbReference>
<evidence type="ECO:0000256" key="6">
    <source>
        <dbReference type="ARBA" id="ARBA00023002"/>
    </source>
</evidence>
<evidence type="ECO:0000256" key="1">
    <source>
        <dbReference type="ARBA" id="ARBA00001974"/>
    </source>
</evidence>
<evidence type="ECO:0000259" key="11">
    <source>
        <dbReference type="Pfam" id="PF07992"/>
    </source>
</evidence>
<dbReference type="PROSITE" id="PS00076">
    <property type="entry name" value="PYRIDINE_REDOX_1"/>
    <property type="match status" value="1"/>
</dbReference>
<organism evidence="12 13">
    <name type="scientific">Haloarcula argentinensis</name>
    <dbReference type="NCBI Taxonomy" id="43776"/>
    <lineage>
        <taxon>Archaea</taxon>
        <taxon>Methanobacteriati</taxon>
        <taxon>Methanobacteriota</taxon>
        <taxon>Stenosarchaea group</taxon>
        <taxon>Halobacteria</taxon>
        <taxon>Halobacteriales</taxon>
        <taxon>Haloarculaceae</taxon>
        <taxon>Haloarcula</taxon>
    </lineage>
</organism>
<dbReference type="PRINTS" id="PR00368">
    <property type="entry name" value="FADPNR"/>
</dbReference>
<gene>
    <name evidence="12" type="ORF">GOC77_17560</name>
</gene>
<dbReference type="Gene3D" id="3.50.50.60">
    <property type="entry name" value="FAD/NAD(P)-binding domain"/>
    <property type="match status" value="2"/>
</dbReference>
<accession>A0A847US02</accession>
<dbReference type="Gene3D" id="3.30.390.30">
    <property type="match status" value="1"/>
</dbReference>
<evidence type="ECO:0000256" key="8">
    <source>
        <dbReference type="ARBA" id="ARBA00023284"/>
    </source>
</evidence>
<dbReference type="Pfam" id="PF02852">
    <property type="entry name" value="Pyr_redox_dim"/>
    <property type="match status" value="1"/>
</dbReference>
<name>A0A847US02_HALAR</name>
<dbReference type="Pfam" id="PF07992">
    <property type="entry name" value="Pyr_redox_2"/>
    <property type="match status" value="1"/>
</dbReference>
<dbReference type="PRINTS" id="PR00411">
    <property type="entry name" value="PNDRDTASEI"/>
</dbReference>
<dbReference type="InterPro" id="IPR036188">
    <property type="entry name" value="FAD/NAD-bd_sf"/>
</dbReference>
<dbReference type="PIRSF" id="PIRSF000350">
    <property type="entry name" value="Mercury_reductase_MerA"/>
    <property type="match status" value="1"/>
</dbReference>
<keyword evidence="3 9" id="KW-0285">Flavoprotein</keyword>
<sequence length="466" mass="50852">MTHVVIIGAYGSAGAAVAGDLVEADDIELTLIDNGEPGGGLCILRGCMPSKEVLSAGAHRFQARHDERLVGDVPEVDLEAVVERKDDHVLGWAGHRRDSVHEMAERDDVTFIHDTATFVDEHTVRAGGEEHEADYVVIATGSSVNVPDTPGIDEVDFMTSDQVLDATEFPDSGIVMGFGYIGMELVPYLAEAGGMELTVIEHDDRPIDEGDPEFGDEALDIYEDNWDVTIPTNCYEKELEETEDGGVRLTVEYDDGGEETFEADQLFLFTGRRPTVEGLGLENTPVSVEGDWAKDTMQTRDADHIYAVGDVNGKEPILHVAKEQGFTAAENIVRQEAGGSLEEYRNVHHHVIFSGLGVYPFARVGHNEETAKEAGYDVVTATRQASDDGVFKSKDVPEGLAKLVVDADDGTVLGWQGMHYHADSFAKAFQIIVELGLDVRDLPDRAYHPTLPENVDGLIRDCVDQL</sequence>
<keyword evidence="6 9" id="KW-0560">Oxidoreductase</keyword>
<evidence type="ECO:0000256" key="4">
    <source>
        <dbReference type="ARBA" id="ARBA00022827"/>
    </source>
</evidence>
<dbReference type="SUPFAM" id="SSF51905">
    <property type="entry name" value="FAD/NAD(P)-binding domain"/>
    <property type="match status" value="1"/>
</dbReference>
<keyword evidence="8 9" id="KW-0676">Redox-active center</keyword>
<evidence type="ECO:0000256" key="5">
    <source>
        <dbReference type="ARBA" id="ARBA00022857"/>
    </source>
</evidence>
<dbReference type="InterPro" id="IPR004099">
    <property type="entry name" value="Pyr_nucl-diS_OxRdtase_dimer"/>
</dbReference>
<dbReference type="InterPro" id="IPR012999">
    <property type="entry name" value="Pyr_OxRdtase_I_AS"/>
</dbReference>
<dbReference type="InterPro" id="IPR001100">
    <property type="entry name" value="Pyr_nuc-diS_OxRdtase"/>
</dbReference>
<dbReference type="PANTHER" id="PTHR43014:SF5">
    <property type="entry name" value="GLUTATHIONE REDUCTASE (NADPH)"/>
    <property type="match status" value="1"/>
</dbReference>
<feature type="domain" description="Pyridine nucleotide-disulphide oxidoreductase dimerisation" evidence="10">
    <location>
        <begin position="359"/>
        <end position="455"/>
    </location>
</feature>
<keyword evidence="7" id="KW-1015">Disulfide bond</keyword>
<evidence type="ECO:0000313" key="13">
    <source>
        <dbReference type="Proteomes" id="UP000641625"/>
    </source>
</evidence>
<keyword evidence="4 9" id="KW-0274">FAD</keyword>
<keyword evidence="5" id="KW-0521">NADP</keyword>
<evidence type="ECO:0000259" key="10">
    <source>
        <dbReference type="Pfam" id="PF02852"/>
    </source>
</evidence>
<dbReference type="InterPro" id="IPR023753">
    <property type="entry name" value="FAD/NAD-binding_dom"/>
</dbReference>
<dbReference type="RefSeq" id="WP_170098421.1">
    <property type="nucleotide sequence ID" value="NZ_WOWA01000009.1"/>
</dbReference>
<protein>
    <submittedName>
        <fullName evidence="12">NAD(P)/FAD-dependent oxidoreductase</fullName>
    </submittedName>
</protein>
<comment type="caution">
    <text evidence="12">The sequence shown here is derived from an EMBL/GenBank/DDBJ whole genome shotgun (WGS) entry which is preliminary data.</text>
</comment>
<dbReference type="PANTHER" id="PTHR43014">
    <property type="entry name" value="MERCURIC REDUCTASE"/>
    <property type="match status" value="1"/>
</dbReference>
<dbReference type="GO" id="GO:0016668">
    <property type="term" value="F:oxidoreductase activity, acting on a sulfur group of donors, NAD(P) as acceptor"/>
    <property type="evidence" value="ECO:0007669"/>
    <property type="project" value="InterPro"/>
</dbReference>
<dbReference type="EMBL" id="WOWA01000009">
    <property type="protein sequence ID" value="NLV15074.1"/>
    <property type="molecule type" value="Genomic_DNA"/>
</dbReference>
<dbReference type="AlphaFoldDB" id="A0A847US02"/>
<evidence type="ECO:0000256" key="2">
    <source>
        <dbReference type="ARBA" id="ARBA00007532"/>
    </source>
</evidence>
<comment type="similarity">
    <text evidence="2 9">Belongs to the class-I pyridine nucleotide-disulfide oxidoreductase family.</text>
</comment>
<comment type="cofactor">
    <cofactor evidence="1">
        <name>FAD</name>
        <dbReference type="ChEBI" id="CHEBI:57692"/>
    </cofactor>
</comment>
<proteinExistence type="inferred from homology"/>
<evidence type="ECO:0000256" key="7">
    <source>
        <dbReference type="ARBA" id="ARBA00023157"/>
    </source>
</evidence>
<dbReference type="InterPro" id="IPR016156">
    <property type="entry name" value="FAD/NAD-linked_Rdtase_dimer_sf"/>
</dbReference>
<reference evidence="12" key="1">
    <citation type="submission" date="2019-12" db="EMBL/GenBank/DDBJ databases">
        <title>Whole genome sequencing of Haloarcula argentinensis strain pws5.</title>
        <authorList>
            <person name="Verma D.K."/>
            <person name="Gopal K."/>
            <person name="Prasad E.S."/>
        </authorList>
    </citation>
    <scope>NUCLEOTIDE SEQUENCE</scope>
    <source>
        <strain evidence="12">Pws5</strain>
    </source>
</reference>
<dbReference type="SUPFAM" id="SSF55424">
    <property type="entry name" value="FAD/NAD-linked reductases, dimerisation (C-terminal) domain"/>
    <property type="match status" value="1"/>
</dbReference>